<dbReference type="Pfam" id="PF02742">
    <property type="entry name" value="Fe_dep_repr_C"/>
    <property type="match status" value="1"/>
</dbReference>
<keyword evidence="7" id="KW-0804">Transcription</keyword>
<dbReference type="InterPro" id="IPR008988">
    <property type="entry name" value="Transcriptional_repressor_C"/>
</dbReference>
<evidence type="ECO:0000313" key="10">
    <source>
        <dbReference type="Proteomes" id="UP001500326"/>
    </source>
</evidence>
<name>A0ABN2SYB7_9MICO</name>
<dbReference type="Gene3D" id="1.10.60.10">
    <property type="entry name" value="Iron dependent repressor, metal binding and dimerisation domain"/>
    <property type="match status" value="1"/>
</dbReference>
<dbReference type="Gene3D" id="1.10.10.10">
    <property type="entry name" value="Winged helix-like DNA-binding domain superfamily/Winged helix DNA-binding domain"/>
    <property type="match status" value="1"/>
</dbReference>
<dbReference type="InterPro" id="IPR022687">
    <property type="entry name" value="HTH_DTXR"/>
</dbReference>
<comment type="similarity">
    <text evidence="2">Belongs to the DtxR/MntR family.</text>
</comment>
<keyword evidence="6" id="KW-0238">DNA-binding</keyword>
<dbReference type="InterPro" id="IPR038157">
    <property type="entry name" value="FeoA_core_dom"/>
</dbReference>
<dbReference type="SUPFAM" id="SSF50037">
    <property type="entry name" value="C-terminal domain of transcriptional repressors"/>
    <property type="match status" value="1"/>
</dbReference>
<sequence length="233" mass="25807">MTDLIDTTEMYLRTILELEEENIVPLRARISERLGHSGPTVSQTIGRMERDGLVVVTEDRSLELTGAGRQKAIDVMRKHRLAERLLSDVIGLDWAYVHEEACRWEHVMSEQVERRLVELLGHPTESPYGNPIPGLDQLGDVPAGGFSKGVVGLVRRLNDAGEPITGTVRRLAEPAQVDPELLQQLKGAGVLPGATGDYRYNEGYVLVEMHGSDEGLELPIEVASHIFLVDDRV</sequence>
<dbReference type="Proteomes" id="UP001500326">
    <property type="component" value="Unassembled WGS sequence"/>
</dbReference>
<gene>
    <name evidence="9" type="ORF">GCM10009777_33150</name>
</gene>
<evidence type="ECO:0000256" key="2">
    <source>
        <dbReference type="ARBA" id="ARBA00007871"/>
    </source>
</evidence>
<feature type="domain" description="HTH dtxR-type" evidence="8">
    <location>
        <begin position="1"/>
        <end position="65"/>
    </location>
</feature>
<comment type="caution">
    <text evidence="9">The sequence shown here is derived from an EMBL/GenBank/DDBJ whole genome shotgun (WGS) entry which is preliminary data.</text>
</comment>
<organism evidence="9 10">
    <name type="scientific">Microbacterium pumilum</name>
    <dbReference type="NCBI Taxonomy" id="344165"/>
    <lineage>
        <taxon>Bacteria</taxon>
        <taxon>Bacillati</taxon>
        <taxon>Actinomycetota</taxon>
        <taxon>Actinomycetes</taxon>
        <taxon>Micrococcales</taxon>
        <taxon>Microbacteriaceae</taxon>
        <taxon>Microbacterium</taxon>
    </lineage>
</organism>
<dbReference type="InterPro" id="IPR036390">
    <property type="entry name" value="WH_DNA-bd_sf"/>
</dbReference>
<dbReference type="SUPFAM" id="SSF46785">
    <property type="entry name" value="Winged helix' DNA-binding domain"/>
    <property type="match status" value="1"/>
</dbReference>
<dbReference type="PROSITE" id="PS50944">
    <property type="entry name" value="HTH_DTXR"/>
    <property type="match status" value="1"/>
</dbReference>
<evidence type="ECO:0000256" key="3">
    <source>
        <dbReference type="ARBA" id="ARBA00011738"/>
    </source>
</evidence>
<dbReference type="PANTHER" id="PTHR33238">
    <property type="entry name" value="IRON (METAL) DEPENDENT REPRESSOR, DTXR FAMILY"/>
    <property type="match status" value="1"/>
</dbReference>
<evidence type="ECO:0000256" key="4">
    <source>
        <dbReference type="ARBA" id="ARBA00023004"/>
    </source>
</evidence>
<dbReference type="RefSeq" id="WP_344064812.1">
    <property type="nucleotide sequence ID" value="NZ_BAAAOH010000001.1"/>
</dbReference>
<dbReference type="Gene3D" id="2.30.30.90">
    <property type="match status" value="1"/>
</dbReference>
<accession>A0ABN2SYB7</accession>
<reference evidence="9 10" key="1">
    <citation type="journal article" date="2019" name="Int. J. Syst. Evol. Microbiol.">
        <title>The Global Catalogue of Microorganisms (GCM) 10K type strain sequencing project: providing services to taxonomists for standard genome sequencing and annotation.</title>
        <authorList>
            <consortium name="The Broad Institute Genomics Platform"/>
            <consortium name="The Broad Institute Genome Sequencing Center for Infectious Disease"/>
            <person name="Wu L."/>
            <person name="Ma J."/>
        </authorList>
    </citation>
    <scope>NUCLEOTIDE SEQUENCE [LARGE SCALE GENOMIC DNA]</scope>
    <source>
        <strain evidence="9 10">JCM 14902</strain>
    </source>
</reference>
<dbReference type="Pfam" id="PF01325">
    <property type="entry name" value="Fe_dep_repress"/>
    <property type="match status" value="1"/>
</dbReference>
<evidence type="ECO:0000256" key="6">
    <source>
        <dbReference type="ARBA" id="ARBA00023125"/>
    </source>
</evidence>
<dbReference type="InterPro" id="IPR001367">
    <property type="entry name" value="Fe_dep_repressor"/>
</dbReference>
<dbReference type="EMBL" id="BAAAOH010000001">
    <property type="protein sequence ID" value="GAA1994715.1"/>
    <property type="molecule type" value="Genomic_DNA"/>
</dbReference>
<evidence type="ECO:0000256" key="1">
    <source>
        <dbReference type="ARBA" id="ARBA00004496"/>
    </source>
</evidence>
<dbReference type="InterPro" id="IPR022689">
    <property type="entry name" value="Iron_dep_repressor"/>
</dbReference>
<dbReference type="InterPro" id="IPR036388">
    <property type="entry name" value="WH-like_DNA-bd_sf"/>
</dbReference>
<keyword evidence="5" id="KW-0805">Transcription regulation</keyword>
<evidence type="ECO:0000256" key="5">
    <source>
        <dbReference type="ARBA" id="ARBA00023015"/>
    </source>
</evidence>
<dbReference type="PANTHER" id="PTHR33238:SF10">
    <property type="entry name" value="IRON-DEPENDENT REPRESSOR IDER"/>
    <property type="match status" value="1"/>
</dbReference>
<keyword evidence="4" id="KW-0408">Iron</keyword>
<evidence type="ECO:0000259" key="8">
    <source>
        <dbReference type="PROSITE" id="PS50944"/>
    </source>
</evidence>
<keyword evidence="10" id="KW-1185">Reference proteome</keyword>
<proteinExistence type="inferred from homology"/>
<evidence type="ECO:0000256" key="7">
    <source>
        <dbReference type="ARBA" id="ARBA00023163"/>
    </source>
</evidence>
<evidence type="ECO:0000313" key="9">
    <source>
        <dbReference type="EMBL" id="GAA1994715.1"/>
    </source>
</evidence>
<dbReference type="InterPro" id="IPR036421">
    <property type="entry name" value="Fe_dep_repressor_sf"/>
</dbReference>
<dbReference type="SMART" id="SM00529">
    <property type="entry name" value="HTH_DTXR"/>
    <property type="match status" value="1"/>
</dbReference>
<comment type="subunit">
    <text evidence="3">Homodimer.</text>
</comment>
<protein>
    <submittedName>
        <fullName evidence="9">Metal-dependent transcriptional regulator</fullName>
    </submittedName>
</protein>
<dbReference type="SUPFAM" id="SSF47979">
    <property type="entry name" value="Iron-dependent repressor protein, dimerization domain"/>
    <property type="match status" value="1"/>
</dbReference>
<comment type="subcellular location">
    <subcellularLocation>
        <location evidence="1">Cytoplasm</location>
    </subcellularLocation>
</comment>
<dbReference type="InterPro" id="IPR050536">
    <property type="entry name" value="DtxR_MntR_Metal-Reg"/>
</dbReference>